<proteinExistence type="predicted"/>
<gene>
    <name evidence="1" type="ORF">SMTD_LOCUS3936</name>
</gene>
<dbReference type="AlphaFoldDB" id="A0A183NPA0"/>
<evidence type="ECO:0000313" key="1">
    <source>
        <dbReference type="EMBL" id="VDP00842.1"/>
    </source>
</evidence>
<sequence length="111" mass="12138">MSEDDQNSKEIVTSYDEILEITGLLAMRDNSMSCVTEKKETPNSTDNINNGDVSNDDIVLPIQSCTQLPLSPSLVSLVEDGGPNCRTISIAKTKNNNVGFTFTEIKQVLNK</sequence>
<accession>A0A183NPA0</accession>
<keyword evidence="2" id="KW-1185">Reference proteome</keyword>
<reference evidence="1 2" key="1">
    <citation type="submission" date="2018-11" db="EMBL/GenBank/DDBJ databases">
        <authorList>
            <consortium name="Pathogen Informatics"/>
        </authorList>
    </citation>
    <scope>NUCLEOTIDE SEQUENCE [LARGE SCALE GENOMIC DNA]</scope>
    <source>
        <strain>Denwood</strain>
        <strain evidence="2">Zambia</strain>
    </source>
</reference>
<evidence type="ECO:0000313" key="2">
    <source>
        <dbReference type="Proteomes" id="UP000269396"/>
    </source>
</evidence>
<protein>
    <submittedName>
        <fullName evidence="1">Uncharacterized protein</fullName>
    </submittedName>
</protein>
<dbReference type="STRING" id="31246.A0A183NPA0"/>
<organism evidence="1 2">
    <name type="scientific">Schistosoma mattheei</name>
    <dbReference type="NCBI Taxonomy" id="31246"/>
    <lineage>
        <taxon>Eukaryota</taxon>
        <taxon>Metazoa</taxon>
        <taxon>Spiralia</taxon>
        <taxon>Lophotrochozoa</taxon>
        <taxon>Platyhelminthes</taxon>
        <taxon>Trematoda</taxon>
        <taxon>Digenea</taxon>
        <taxon>Strigeidida</taxon>
        <taxon>Schistosomatoidea</taxon>
        <taxon>Schistosomatidae</taxon>
        <taxon>Schistosoma</taxon>
    </lineage>
</organism>
<dbReference type="Proteomes" id="UP000269396">
    <property type="component" value="Unassembled WGS sequence"/>
</dbReference>
<dbReference type="EMBL" id="UZAL01008782">
    <property type="protein sequence ID" value="VDP00842.1"/>
    <property type="molecule type" value="Genomic_DNA"/>
</dbReference>
<name>A0A183NPA0_9TREM</name>